<dbReference type="PRINTS" id="PR00469">
    <property type="entry name" value="PNDRDTASEII"/>
</dbReference>
<dbReference type="STRING" id="1423811.FC72_GL001432"/>
<dbReference type="SUPFAM" id="SSF52833">
    <property type="entry name" value="Thioredoxin-like"/>
    <property type="match status" value="1"/>
</dbReference>
<dbReference type="PATRIC" id="fig|1423811.3.peg.1455"/>
<dbReference type="PRINTS" id="PR00368">
    <property type="entry name" value="FADPNR"/>
</dbReference>
<evidence type="ECO:0000256" key="1">
    <source>
        <dbReference type="ARBA" id="ARBA00001974"/>
    </source>
</evidence>
<reference evidence="9 10" key="1">
    <citation type="journal article" date="2015" name="Genome Announc.">
        <title>Expanding the biotechnology potential of lactobacilli through comparative genomics of 213 strains and associated genera.</title>
        <authorList>
            <person name="Sun Z."/>
            <person name="Harris H.M."/>
            <person name="McCann A."/>
            <person name="Guo C."/>
            <person name="Argimon S."/>
            <person name="Zhang W."/>
            <person name="Yang X."/>
            <person name="Jeffery I.B."/>
            <person name="Cooney J.C."/>
            <person name="Kagawa T.F."/>
            <person name="Liu W."/>
            <person name="Song Y."/>
            <person name="Salvetti E."/>
            <person name="Wrobel A."/>
            <person name="Rasinkangas P."/>
            <person name="Parkhill J."/>
            <person name="Rea M.C."/>
            <person name="O'Sullivan O."/>
            <person name="Ritari J."/>
            <person name="Douillard F.P."/>
            <person name="Paul Ross R."/>
            <person name="Yang R."/>
            <person name="Briner A.E."/>
            <person name="Felis G.E."/>
            <person name="de Vos W.M."/>
            <person name="Barrangou R."/>
            <person name="Klaenhammer T.R."/>
            <person name="Caufield P.W."/>
            <person name="Cui Y."/>
            <person name="Zhang H."/>
            <person name="O'Toole P.W."/>
        </authorList>
    </citation>
    <scope>NUCLEOTIDE SEQUENCE [LARGE SCALE GENOMIC DNA]</scope>
    <source>
        <strain evidence="9 10">DSM 20183</strain>
    </source>
</reference>
<sequence length="414" mass="44792">MSEIYDLLIVGAGPGGLAAGIYGSRAKMKTAVLDKNAEPGGQASTTDEMENYPGFYKGTTGPGIMKEFADHAKAFGTEFLRGTVDEVDFTGPIKTVHTQQGDTYESKVVILSPGATPRKINVKGEAELRGKGVSYCATCDADFFVDLDVVVVGNGDAAIEEAMYLTKFAETVTIIVIHEEGNLDCNKASAEKAMKNPKLKWVWNSTVEEIAGDELVEKVVLKNINTGELTDLETNGVFVFIGTEPHTDFLKGKVELDDRGYLVANDMMETNVPGVYAVGDARVKYLRQVVTAAADGAIAASAAEKYLSELETLQNDVLDESKKKPVILAFWAPQVEESIDSIAIVDKVVEEKNGSIGLVKLDTYRAKKTATQYNVSEIPTIVLFKDGKDIARLEGTKNITPEALEDLLKESVEV</sequence>
<dbReference type="PANTHER" id="PTHR48105">
    <property type="entry name" value="THIOREDOXIN REDUCTASE 1-RELATED-RELATED"/>
    <property type="match status" value="1"/>
</dbReference>
<dbReference type="EC" id="1.8.1.9" evidence="6"/>
<feature type="domain" description="Thioredoxin" evidence="7">
    <location>
        <begin position="314"/>
        <end position="398"/>
    </location>
</feature>
<evidence type="ECO:0000256" key="5">
    <source>
        <dbReference type="ARBA" id="ARBA00023002"/>
    </source>
</evidence>
<accession>A0A0R1JA75</accession>
<evidence type="ECO:0000313" key="10">
    <source>
        <dbReference type="Proteomes" id="UP000050929"/>
    </source>
</evidence>
<feature type="domain" description="FAD/NAD(P)-binding" evidence="8">
    <location>
        <begin position="5"/>
        <end position="296"/>
    </location>
</feature>
<gene>
    <name evidence="9" type="ORF">FC72_GL001432</name>
</gene>
<comment type="subunit">
    <text evidence="3 6">Homodimer.</text>
</comment>
<dbReference type="Gene3D" id="3.40.30.10">
    <property type="entry name" value="Glutaredoxin"/>
    <property type="match status" value="1"/>
</dbReference>
<dbReference type="GO" id="GO:0019430">
    <property type="term" value="P:removal of superoxide radicals"/>
    <property type="evidence" value="ECO:0007669"/>
    <property type="project" value="UniProtKB-UniRule"/>
</dbReference>
<evidence type="ECO:0000259" key="8">
    <source>
        <dbReference type="Pfam" id="PF07992"/>
    </source>
</evidence>
<dbReference type="Pfam" id="PF00085">
    <property type="entry name" value="Thioredoxin"/>
    <property type="match status" value="1"/>
</dbReference>
<dbReference type="Proteomes" id="UP000050929">
    <property type="component" value="Unassembled WGS sequence"/>
</dbReference>
<dbReference type="InterPro" id="IPR036249">
    <property type="entry name" value="Thioredoxin-like_sf"/>
</dbReference>
<dbReference type="Pfam" id="PF07992">
    <property type="entry name" value="Pyr_redox_2"/>
    <property type="match status" value="1"/>
</dbReference>
<comment type="similarity">
    <text evidence="2 6">Belongs to the class-II pyridine nucleotide-disulfide oxidoreductase family.</text>
</comment>
<evidence type="ECO:0000259" key="7">
    <source>
        <dbReference type="Pfam" id="PF00085"/>
    </source>
</evidence>
<dbReference type="GO" id="GO:0005737">
    <property type="term" value="C:cytoplasm"/>
    <property type="evidence" value="ECO:0007669"/>
    <property type="project" value="InterPro"/>
</dbReference>
<keyword evidence="4 6" id="KW-0285">Flavoprotein</keyword>
<dbReference type="EMBL" id="AZDG01000003">
    <property type="protein sequence ID" value="KRK65361.1"/>
    <property type="molecule type" value="Genomic_DNA"/>
</dbReference>
<dbReference type="RefSeq" id="WP_057764406.1">
    <property type="nucleotide sequence ID" value="NZ_AZDG01000003.1"/>
</dbReference>
<dbReference type="SUPFAM" id="SSF51905">
    <property type="entry name" value="FAD/NAD(P)-binding domain"/>
    <property type="match status" value="1"/>
</dbReference>
<keyword evidence="6" id="KW-0676">Redox-active center</keyword>
<proteinExistence type="inferred from homology"/>
<organism evidence="9 10">
    <name type="scientific">Companilactobacillus tucceti DSM 20183</name>
    <dbReference type="NCBI Taxonomy" id="1423811"/>
    <lineage>
        <taxon>Bacteria</taxon>
        <taxon>Bacillati</taxon>
        <taxon>Bacillota</taxon>
        <taxon>Bacilli</taxon>
        <taxon>Lactobacillales</taxon>
        <taxon>Lactobacillaceae</taxon>
        <taxon>Companilactobacillus</taxon>
    </lineage>
</organism>
<comment type="caution">
    <text evidence="9">The sequence shown here is derived from an EMBL/GenBank/DDBJ whole genome shotgun (WGS) entry which is preliminary data.</text>
</comment>
<dbReference type="NCBIfam" id="TIGR01292">
    <property type="entry name" value="TRX_reduct"/>
    <property type="match status" value="1"/>
</dbReference>
<dbReference type="InterPro" id="IPR023753">
    <property type="entry name" value="FAD/NAD-binding_dom"/>
</dbReference>
<protein>
    <recommendedName>
        <fullName evidence="6">Thioredoxin reductase</fullName>
        <ecNumber evidence="6">1.8.1.9</ecNumber>
    </recommendedName>
</protein>
<evidence type="ECO:0000256" key="3">
    <source>
        <dbReference type="ARBA" id="ARBA00011738"/>
    </source>
</evidence>
<evidence type="ECO:0000313" key="9">
    <source>
        <dbReference type="EMBL" id="KRK65361.1"/>
    </source>
</evidence>
<evidence type="ECO:0000256" key="6">
    <source>
        <dbReference type="RuleBase" id="RU003880"/>
    </source>
</evidence>
<dbReference type="Gene3D" id="3.50.50.60">
    <property type="entry name" value="FAD/NAD(P)-binding domain"/>
    <property type="match status" value="2"/>
</dbReference>
<dbReference type="GO" id="GO:0004791">
    <property type="term" value="F:thioredoxin-disulfide reductase (NADPH) activity"/>
    <property type="evidence" value="ECO:0007669"/>
    <property type="project" value="UniProtKB-UniRule"/>
</dbReference>
<dbReference type="InterPro" id="IPR050097">
    <property type="entry name" value="Ferredoxin-NADP_redctase_2"/>
</dbReference>
<name>A0A0R1JA75_9LACO</name>
<comment type="catalytic activity">
    <reaction evidence="6">
        <text>[thioredoxin]-dithiol + NADP(+) = [thioredoxin]-disulfide + NADPH + H(+)</text>
        <dbReference type="Rhea" id="RHEA:20345"/>
        <dbReference type="Rhea" id="RHEA-COMP:10698"/>
        <dbReference type="Rhea" id="RHEA-COMP:10700"/>
        <dbReference type="ChEBI" id="CHEBI:15378"/>
        <dbReference type="ChEBI" id="CHEBI:29950"/>
        <dbReference type="ChEBI" id="CHEBI:50058"/>
        <dbReference type="ChEBI" id="CHEBI:57783"/>
        <dbReference type="ChEBI" id="CHEBI:58349"/>
        <dbReference type="EC" id="1.8.1.9"/>
    </reaction>
</comment>
<evidence type="ECO:0000256" key="4">
    <source>
        <dbReference type="ARBA" id="ARBA00022630"/>
    </source>
</evidence>
<keyword evidence="5 6" id="KW-0560">Oxidoreductase</keyword>
<dbReference type="OrthoDB" id="9806179at2"/>
<keyword evidence="6" id="KW-0274">FAD</keyword>
<dbReference type="InterPro" id="IPR013766">
    <property type="entry name" value="Thioredoxin_domain"/>
</dbReference>
<comment type="cofactor">
    <cofactor evidence="1 6">
        <name>FAD</name>
        <dbReference type="ChEBI" id="CHEBI:57692"/>
    </cofactor>
</comment>
<dbReference type="AlphaFoldDB" id="A0A0R1JA75"/>
<keyword evidence="10" id="KW-1185">Reference proteome</keyword>
<dbReference type="InterPro" id="IPR036188">
    <property type="entry name" value="FAD/NAD-bd_sf"/>
</dbReference>
<evidence type="ECO:0000256" key="2">
    <source>
        <dbReference type="ARBA" id="ARBA00009333"/>
    </source>
</evidence>
<dbReference type="InterPro" id="IPR005982">
    <property type="entry name" value="Thioredox_Rdtase"/>
</dbReference>